<keyword evidence="3 6" id="KW-0812">Transmembrane</keyword>
<evidence type="ECO:0000256" key="1">
    <source>
        <dbReference type="ARBA" id="ARBA00004141"/>
    </source>
</evidence>
<feature type="transmembrane region" description="Helical" evidence="7">
    <location>
        <begin position="67"/>
        <end position="85"/>
    </location>
</feature>
<evidence type="ECO:0000313" key="8">
    <source>
        <dbReference type="EMBL" id="TDY03972.1"/>
    </source>
</evidence>
<dbReference type="AlphaFoldDB" id="A0A4R8ISF5"/>
<dbReference type="InterPro" id="IPR037294">
    <property type="entry name" value="ABC_BtuC-like"/>
</dbReference>
<evidence type="ECO:0000256" key="2">
    <source>
        <dbReference type="ARBA" id="ARBA00008034"/>
    </source>
</evidence>
<comment type="similarity">
    <text evidence="2 6">Belongs to the ABC-3 integral membrane protein family.</text>
</comment>
<feature type="transmembrane region" description="Helical" evidence="7">
    <location>
        <begin position="167"/>
        <end position="192"/>
    </location>
</feature>
<evidence type="ECO:0000256" key="6">
    <source>
        <dbReference type="RuleBase" id="RU003943"/>
    </source>
</evidence>
<evidence type="ECO:0000313" key="9">
    <source>
        <dbReference type="Proteomes" id="UP000294914"/>
    </source>
</evidence>
<reference evidence="8 9" key="1">
    <citation type="submission" date="2019-03" db="EMBL/GenBank/DDBJ databases">
        <title>Genomic Encyclopedia of Type Strains, Phase IV (KMG-IV): sequencing the most valuable type-strain genomes for metagenomic binning, comparative biology and taxonomic classification.</title>
        <authorList>
            <person name="Goeker M."/>
        </authorList>
    </citation>
    <scope>NUCLEOTIDE SEQUENCE [LARGE SCALE GENOMIC DNA]</scope>
    <source>
        <strain evidence="8 9">DSM 16326</strain>
    </source>
</reference>
<dbReference type="PANTHER" id="PTHR30477">
    <property type="entry name" value="ABC-TRANSPORTER METAL-BINDING PROTEIN"/>
    <property type="match status" value="1"/>
</dbReference>
<dbReference type="GO" id="GO:0010043">
    <property type="term" value="P:response to zinc ion"/>
    <property type="evidence" value="ECO:0007669"/>
    <property type="project" value="TreeGrafter"/>
</dbReference>
<protein>
    <submittedName>
        <fullName evidence="8">Zinc/manganese transport system permease protein</fullName>
    </submittedName>
</protein>
<evidence type="ECO:0000256" key="7">
    <source>
        <dbReference type="SAM" id="Phobius"/>
    </source>
</evidence>
<dbReference type="EMBL" id="SOQX01000001">
    <property type="protein sequence ID" value="TDY03972.1"/>
    <property type="molecule type" value="Genomic_DNA"/>
</dbReference>
<feature type="transmembrane region" description="Helical" evidence="7">
    <location>
        <begin position="39"/>
        <end position="61"/>
    </location>
</feature>
<organism evidence="8 9">
    <name type="scientific">Thiohalophilus thiocyanatoxydans</name>
    <dbReference type="NCBI Taxonomy" id="381308"/>
    <lineage>
        <taxon>Bacteria</taxon>
        <taxon>Pseudomonadati</taxon>
        <taxon>Pseudomonadota</taxon>
        <taxon>Gammaproteobacteria</taxon>
        <taxon>Thiohalomonadales</taxon>
        <taxon>Thiohalophilaceae</taxon>
        <taxon>Thiohalophilus</taxon>
    </lineage>
</organism>
<dbReference type="SUPFAM" id="SSF81345">
    <property type="entry name" value="ABC transporter involved in vitamin B12 uptake, BtuC"/>
    <property type="match status" value="1"/>
</dbReference>
<feature type="transmembrane region" description="Helical" evidence="7">
    <location>
        <begin position="134"/>
        <end position="155"/>
    </location>
</feature>
<keyword evidence="5 7" id="KW-0472">Membrane</keyword>
<sequence length="258" mass="27745">MIESLTLQAGIILPALLAGVLILSTHVPLGREVLQRGIIFLDLAIAQMAALGLILSSYLGLQAHGAILDQLVAMAAAVVGASLLYRVRHAPTRIQEALIGVLFMLAATGSILLLSKDPHGGERLREMLVGQILWVEYTDLIVTVLIYLVVLALWFGMRKKIGGYAFYPLFAVTITLSTQLVGIYLVFASLIIPALASLHSTRPLITAYSIGLAGYFFGLLFSALFDFPSGAMITWCLAVVAGGVAWISRAKGMHRQVE</sequence>
<evidence type="ECO:0000256" key="3">
    <source>
        <dbReference type="ARBA" id="ARBA00022692"/>
    </source>
</evidence>
<comment type="subcellular location">
    <subcellularLocation>
        <location evidence="6">Cell membrane</location>
        <topology evidence="6">Multi-pass membrane protein</topology>
    </subcellularLocation>
    <subcellularLocation>
        <location evidence="1">Membrane</location>
        <topology evidence="1">Multi-pass membrane protein</topology>
    </subcellularLocation>
</comment>
<gene>
    <name evidence="8" type="ORF">EDC23_0343</name>
</gene>
<dbReference type="InterPro" id="IPR001626">
    <property type="entry name" value="ABC_TroCD"/>
</dbReference>
<dbReference type="Proteomes" id="UP000294914">
    <property type="component" value="Unassembled WGS sequence"/>
</dbReference>
<feature type="transmembrane region" description="Helical" evidence="7">
    <location>
        <begin position="204"/>
        <end position="225"/>
    </location>
</feature>
<proteinExistence type="inferred from homology"/>
<dbReference type="Pfam" id="PF00950">
    <property type="entry name" value="ABC-3"/>
    <property type="match status" value="1"/>
</dbReference>
<name>A0A4R8ISF5_9GAMM</name>
<dbReference type="RefSeq" id="WP_134080535.1">
    <property type="nucleotide sequence ID" value="NZ_SOQX01000001.1"/>
</dbReference>
<keyword evidence="4 7" id="KW-1133">Transmembrane helix</keyword>
<comment type="caution">
    <text evidence="8">The sequence shown here is derived from an EMBL/GenBank/DDBJ whole genome shotgun (WGS) entry which is preliminary data.</text>
</comment>
<dbReference type="PANTHER" id="PTHR30477:SF19">
    <property type="entry name" value="METAL ABC TRANSPORTER PERMEASE"/>
    <property type="match status" value="1"/>
</dbReference>
<feature type="transmembrane region" description="Helical" evidence="7">
    <location>
        <begin position="232"/>
        <end position="248"/>
    </location>
</feature>
<keyword evidence="9" id="KW-1185">Reference proteome</keyword>
<feature type="transmembrane region" description="Helical" evidence="7">
    <location>
        <begin position="6"/>
        <end position="27"/>
    </location>
</feature>
<keyword evidence="6" id="KW-0813">Transport</keyword>
<dbReference type="OrthoDB" id="14209at2"/>
<evidence type="ECO:0000256" key="4">
    <source>
        <dbReference type="ARBA" id="ARBA00022989"/>
    </source>
</evidence>
<accession>A0A4R8ISF5</accession>
<dbReference type="GO" id="GO:0055085">
    <property type="term" value="P:transmembrane transport"/>
    <property type="evidence" value="ECO:0007669"/>
    <property type="project" value="InterPro"/>
</dbReference>
<evidence type="ECO:0000256" key="5">
    <source>
        <dbReference type="ARBA" id="ARBA00023136"/>
    </source>
</evidence>
<dbReference type="GO" id="GO:0043190">
    <property type="term" value="C:ATP-binding cassette (ABC) transporter complex"/>
    <property type="evidence" value="ECO:0007669"/>
    <property type="project" value="InterPro"/>
</dbReference>